<name>A0A177KXA7_9BACI</name>
<gene>
    <name evidence="1" type="ORF">AWH48_01790</name>
</gene>
<protein>
    <submittedName>
        <fullName evidence="1">Uncharacterized protein</fullName>
    </submittedName>
</protein>
<proteinExistence type="predicted"/>
<comment type="caution">
    <text evidence="1">The sequence shown here is derived from an EMBL/GenBank/DDBJ whole genome shotgun (WGS) entry which is preliminary data.</text>
</comment>
<accession>A0A177KXA7</accession>
<evidence type="ECO:0000313" key="1">
    <source>
        <dbReference type="EMBL" id="OAH57776.1"/>
    </source>
</evidence>
<reference evidence="1 2" key="1">
    <citation type="submission" date="2016-01" db="EMBL/GenBank/DDBJ databases">
        <title>Investigation of taxonomic status of Bacillus aminovorans.</title>
        <authorList>
            <person name="Verma A."/>
            <person name="Pal Y."/>
            <person name="Krishnamurthi S."/>
        </authorList>
    </citation>
    <scope>NUCLEOTIDE SEQUENCE [LARGE SCALE GENOMIC DNA]</scope>
    <source>
        <strain evidence="1 2">DSM 4337</strain>
    </source>
</reference>
<dbReference type="Proteomes" id="UP000077271">
    <property type="component" value="Unassembled WGS sequence"/>
</dbReference>
<organism evidence="1 2">
    <name type="scientific">Domibacillus aminovorans</name>
    <dbReference type="NCBI Taxonomy" id="29332"/>
    <lineage>
        <taxon>Bacteria</taxon>
        <taxon>Bacillati</taxon>
        <taxon>Bacillota</taxon>
        <taxon>Bacilli</taxon>
        <taxon>Bacillales</taxon>
        <taxon>Bacillaceae</taxon>
        <taxon>Domibacillus</taxon>
    </lineage>
</organism>
<dbReference type="EMBL" id="LQWZ01000012">
    <property type="protein sequence ID" value="OAH57776.1"/>
    <property type="molecule type" value="Genomic_DNA"/>
</dbReference>
<sequence>MNYFLNYCDSIEIHCWNENFDFFLLSIMYGSEFIGKDSDKNQIEFIQTIMPKDISFHVW</sequence>
<dbReference type="AlphaFoldDB" id="A0A177KXA7"/>
<evidence type="ECO:0000313" key="2">
    <source>
        <dbReference type="Proteomes" id="UP000077271"/>
    </source>
</evidence>